<evidence type="ECO:0000256" key="2">
    <source>
        <dbReference type="ARBA" id="ARBA00009935"/>
    </source>
</evidence>
<reference evidence="9" key="1">
    <citation type="submission" date="2018-06" db="EMBL/GenBank/DDBJ databases">
        <authorList>
            <person name="Zhirakovskaya E."/>
        </authorList>
    </citation>
    <scope>NUCLEOTIDE SEQUENCE</scope>
</reference>
<proteinExistence type="inferred from homology"/>
<evidence type="ECO:0000256" key="6">
    <source>
        <dbReference type="ARBA" id="ARBA00023244"/>
    </source>
</evidence>
<evidence type="ECO:0000259" key="8">
    <source>
        <dbReference type="PROSITE" id="PS00907"/>
    </source>
</evidence>
<keyword evidence="5 9" id="KW-0456">Lyase</keyword>
<name>A0A3B1DWG8_9ZZZZ</name>
<evidence type="ECO:0000256" key="4">
    <source>
        <dbReference type="ARBA" id="ARBA00022793"/>
    </source>
</evidence>
<dbReference type="NCBIfam" id="TIGR01464">
    <property type="entry name" value="hemE"/>
    <property type="match status" value="1"/>
</dbReference>
<evidence type="ECO:0000256" key="1">
    <source>
        <dbReference type="ARBA" id="ARBA00004804"/>
    </source>
</evidence>
<dbReference type="PROSITE" id="PS00906">
    <property type="entry name" value="UROD_1"/>
    <property type="match status" value="1"/>
</dbReference>
<dbReference type="GO" id="GO:0004853">
    <property type="term" value="F:uroporphyrinogen decarboxylase activity"/>
    <property type="evidence" value="ECO:0007669"/>
    <property type="project" value="UniProtKB-EC"/>
</dbReference>
<evidence type="ECO:0000256" key="5">
    <source>
        <dbReference type="ARBA" id="ARBA00023239"/>
    </source>
</evidence>
<dbReference type="AlphaFoldDB" id="A0A3B1DWG8"/>
<dbReference type="InterPro" id="IPR000257">
    <property type="entry name" value="Uroporphyrinogen_deCOase"/>
</dbReference>
<dbReference type="EMBL" id="UOGJ01000098">
    <property type="protein sequence ID" value="VAX36495.1"/>
    <property type="molecule type" value="Genomic_DNA"/>
</dbReference>
<dbReference type="PANTHER" id="PTHR21091:SF169">
    <property type="entry name" value="UROPORPHYRINOGEN DECARBOXYLASE"/>
    <property type="match status" value="1"/>
</dbReference>
<dbReference type="CDD" id="cd00717">
    <property type="entry name" value="URO-D"/>
    <property type="match status" value="1"/>
</dbReference>
<gene>
    <name evidence="9" type="ORF">MNBD_UNCLBAC01-50</name>
</gene>
<dbReference type="InterPro" id="IPR038071">
    <property type="entry name" value="UROD/MetE-like_sf"/>
</dbReference>
<dbReference type="PANTHER" id="PTHR21091">
    <property type="entry name" value="METHYLTETRAHYDROFOLATE:HOMOCYSTEINE METHYLTRANSFERASE RELATED"/>
    <property type="match status" value="1"/>
</dbReference>
<dbReference type="InterPro" id="IPR006361">
    <property type="entry name" value="Uroporphyrinogen_deCO2ase_HemE"/>
</dbReference>
<evidence type="ECO:0000259" key="7">
    <source>
        <dbReference type="PROSITE" id="PS00906"/>
    </source>
</evidence>
<keyword evidence="6" id="KW-0627">Porphyrin biosynthesis</keyword>
<dbReference type="UniPathway" id="UPA00251">
    <property type="reaction ID" value="UER00321"/>
</dbReference>
<sequence length="333" mass="38156">MSKPLLLQAFEGTNKKVPVWFMRQAGRCLPEYRAIKEKYSLEEMFKTPELAAEITCQPIDIFGVDAAIMFADILTLPMNMGFNIQFDNIQGPKIETVKGLEGIHDFNDLSHIEKTIRLINDRLSEDIPLIGFAGGPFTVLTYLIEGKSSLSYAKTFRFAVEQPKLFHQLMELLTKNTIAYLNLQKEAGIKVFQLFDSWAGILRPADYAHWALPYVQRIFQEVDLPSIYFTRNTHHLLPLMDQSQADFLSVDHTVVLGHHSVVEHTEKGIQGNLFNGLLYADYPELEKEIKDVLIGAQKHERFIFNLSHGLMPDMDPAKAKFVVDKVHEFEWKK</sequence>
<organism evidence="9">
    <name type="scientific">hydrothermal vent metagenome</name>
    <dbReference type="NCBI Taxonomy" id="652676"/>
    <lineage>
        <taxon>unclassified sequences</taxon>
        <taxon>metagenomes</taxon>
        <taxon>ecological metagenomes</taxon>
    </lineage>
</organism>
<evidence type="ECO:0000256" key="3">
    <source>
        <dbReference type="ARBA" id="ARBA00012288"/>
    </source>
</evidence>
<comment type="pathway">
    <text evidence="1">Porphyrin-containing compound metabolism; protoporphyrin-IX biosynthesis; coproporphyrinogen-III from 5-aminolevulinate: step 4/4.</text>
</comment>
<dbReference type="Pfam" id="PF01208">
    <property type="entry name" value="URO-D"/>
    <property type="match status" value="1"/>
</dbReference>
<accession>A0A3B1DWG8</accession>
<dbReference type="SUPFAM" id="SSF51726">
    <property type="entry name" value="UROD/MetE-like"/>
    <property type="match status" value="1"/>
</dbReference>
<dbReference type="GO" id="GO:0006782">
    <property type="term" value="P:protoporphyrinogen IX biosynthetic process"/>
    <property type="evidence" value="ECO:0007669"/>
    <property type="project" value="UniProtKB-UniPathway"/>
</dbReference>
<dbReference type="Gene3D" id="3.20.20.210">
    <property type="match status" value="1"/>
</dbReference>
<dbReference type="GO" id="GO:0005829">
    <property type="term" value="C:cytosol"/>
    <property type="evidence" value="ECO:0007669"/>
    <property type="project" value="TreeGrafter"/>
</dbReference>
<comment type="similarity">
    <text evidence="2">Belongs to the uroporphyrinogen decarboxylase family.</text>
</comment>
<dbReference type="PROSITE" id="PS00907">
    <property type="entry name" value="UROD_2"/>
    <property type="match status" value="1"/>
</dbReference>
<protein>
    <recommendedName>
        <fullName evidence="3">uroporphyrinogen decarboxylase</fullName>
        <ecNumber evidence="3">4.1.1.37</ecNumber>
    </recommendedName>
</protein>
<keyword evidence="4" id="KW-0210">Decarboxylase</keyword>
<feature type="domain" description="Uroporphyrinogen decarboxylase (URO-D)" evidence="7">
    <location>
        <begin position="18"/>
        <end position="27"/>
    </location>
</feature>
<dbReference type="EC" id="4.1.1.37" evidence="3"/>
<feature type="domain" description="Uroporphyrinogen decarboxylase (URO-D)" evidence="8">
    <location>
        <begin position="130"/>
        <end position="146"/>
    </location>
</feature>
<evidence type="ECO:0000313" key="9">
    <source>
        <dbReference type="EMBL" id="VAX36495.1"/>
    </source>
</evidence>